<name>G7IFL2_MEDTR</name>
<evidence type="ECO:0000256" key="5">
    <source>
        <dbReference type="ARBA" id="ARBA00022857"/>
    </source>
</evidence>
<dbReference type="Pfam" id="PF00743">
    <property type="entry name" value="FMO-like"/>
    <property type="match status" value="1"/>
</dbReference>
<comment type="similarity">
    <text evidence="2 7">Belongs to the FMO family.</text>
</comment>
<comment type="cofactor">
    <cofactor evidence="1 7">
        <name>FAD</name>
        <dbReference type="ChEBI" id="CHEBI:57692"/>
    </cofactor>
</comment>
<protein>
    <recommendedName>
        <fullName evidence="7">Flavin-containing monooxygenase</fullName>
        <ecNumber evidence="7">1.-.-.-</ecNumber>
    </recommendedName>
</protein>
<keyword evidence="5" id="KW-0521">NADP</keyword>
<reference evidence="9" key="3">
    <citation type="submission" date="2015-04" db="UniProtKB">
        <authorList>
            <consortium name="EnsemblPlants"/>
        </authorList>
    </citation>
    <scope>IDENTIFICATION</scope>
    <source>
        <strain evidence="9">cv. Jemalong A17</strain>
    </source>
</reference>
<evidence type="ECO:0000256" key="4">
    <source>
        <dbReference type="ARBA" id="ARBA00022827"/>
    </source>
</evidence>
<dbReference type="InterPro" id="IPR000960">
    <property type="entry name" value="Flavin_mOase"/>
</dbReference>
<evidence type="ECO:0000313" key="8">
    <source>
        <dbReference type="EMBL" id="AES64287.2"/>
    </source>
</evidence>
<evidence type="ECO:0000313" key="10">
    <source>
        <dbReference type="Proteomes" id="UP000002051"/>
    </source>
</evidence>
<sequence length="509" mass="59094">MATQDNLPIMVSRIGIIGAGVSGLAVVKQLSHYNPIVFEATDSIGGVWRHCSSKCTKLQSPTCNYEFSDFPWPERESSEHPSYVEILEYLRAYAVYFDLFKYVMFNYKVVEIKFVRDKEGFDFGCLPPDHGNPLPGRMVWELFVQTNESYVIQRYHFEFIVVCTGKYGDIPLMPKFPYNKGPEVFKGKALHTIEYCKLDNESTTDLVKGKKVVVIGFKKSATDIAMECAQENQGPEGKPCTMIVRRLHWILPHFWIWGVPFFMFYSTRSAQFLHQTPNQGLLKTLVRFLLSPMRRVISKFIESYLLWKLPLEKYGLKPDHSFEEDYASCQVAVLPKSFYNEADKGKIIFKRASKWWFWSNGIEFDDNTKMDKLKTLLPEPFSSLLEYPSGIMPLYRGTIYPSIPNMAFVGYVESVSNLYTSEIRSMWLAGLIDNKFKLPSAEKMLLQTMKDMEAMKKSTKFYKKNCITTFSINHNDEICEDLGWHTWRKKNLIKEVFTPYTAVDYKKED</sequence>
<dbReference type="InterPro" id="IPR050346">
    <property type="entry name" value="FMO-like"/>
</dbReference>
<dbReference type="PIRSF" id="PIRSF000332">
    <property type="entry name" value="FMO"/>
    <property type="match status" value="1"/>
</dbReference>
<keyword evidence="6 7" id="KW-0560">Oxidoreductase</keyword>
<dbReference type="GO" id="GO:0004497">
    <property type="term" value="F:monooxygenase activity"/>
    <property type="evidence" value="ECO:0000318"/>
    <property type="project" value="GO_Central"/>
</dbReference>
<evidence type="ECO:0000313" key="9">
    <source>
        <dbReference type="EnsemblPlants" id="AES64287"/>
    </source>
</evidence>
<keyword evidence="7 8" id="KW-0503">Monooxygenase</keyword>
<reference evidence="8 10" key="1">
    <citation type="journal article" date="2011" name="Nature">
        <title>The Medicago genome provides insight into the evolution of rhizobial symbioses.</title>
        <authorList>
            <person name="Young N.D."/>
            <person name="Debelle F."/>
            <person name="Oldroyd G.E."/>
            <person name="Geurts R."/>
            <person name="Cannon S.B."/>
            <person name="Udvardi M.K."/>
            <person name="Benedito V.A."/>
            <person name="Mayer K.F."/>
            <person name="Gouzy J."/>
            <person name="Schoof H."/>
            <person name="Van de Peer Y."/>
            <person name="Proost S."/>
            <person name="Cook D.R."/>
            <person name="Meyers B.C."/>
            <person name="Spannagl M."/>
            <person name="Cheung F."/>
            <person name="De Mita S."/>
            <person name="Krishnakumar V."/>
            <person name="Gundlach H."/>
            <person name="Zhou S."/>
            <person name="Mudge J."/>
            <person name="Bharti A.K."/>
            <person name="Murray J.D."/>
            <person name="Naoumkina M.A."/>
            <person name="Rosen B."/>
            <person name="Silverstein K.A."/>
            <person name="Tang H."/>
            <person name="Rombauts S."/>
            <person name="Zhao P.X."/>
            <person name="Zhou P."/>
            <person name="Barbe V."/>
            <person name="Bardou P."/>
            <person name="Bechner M."/>
            <person name="Bellec A."/>
            <person name="Berger A."/>
            <person name="Berges H."/>
            <person name="Bidwell S."/>
            <person name="Bisseling T."/>
            <person name="Choisne N."/>
            <person name="Couloux A."/>
            <person name="Denny R."/>
            <person name="Deshpande S."/>
            <person name="Dai X."/>
            <person name="Doyle J.J."/>
            <person name="Dudez A.M."/>
            <person name="Farmer A.D."/>
            <person name="Fouteau S."/>
            <person name="Franken C."/>
            <person name="Gibelin C."/>
            <person name="Gish J."/>
            <person name="Goldstein S."/>
            <person name="Gonzalez A.J."/>
            <person name="Green P.J."/>
            <person name="Hallab A."/>
            <person name="Hartog M."/>
            <person name="Hua A."/>
            <person name="Humphray S.J."/>
            <person name="Jeong D.H."/>
            <person name="Jing Y."/>
            <person name="Jocker A."/>
            <person name="Kenton S.M."/>
            <person name="Kim D.J."/>
            <person name="Klee K."/>
            <person name="Lai H."/>
            <person name="Lang C."/>
            <person name="Lin S."/>
            <person name="Macmil S.L."/>
            <person name="Magdelenat G."/>
            <person name="Matthews L."/>
            <person name="McCorrison J."/>
            <person name="Monaghan E.L."/>
            <person name="Mun J.H."/>
            <person name="Najar F.Z."/>
            <person name="Nicholson C."/>
            <person name="Noirot C."/>
            <person name="O'Bleness M."/>
            <person name="Paule C.R."/>
            <person name="Poulain J."/>
            <person name="Prion F."/>
            <person name="Qin B."/>
            <person name="Qu C."/>
            <person name="Retzel E.F."/>
            <person name="Riddle C."/>
            <person name="Sallet E."/>
            <person name="Samain S."/>
            <person name="Samson N."/>
            <person name="Sanders I."/>
            <person name="Saurat O."/>
            <person name="Scarpelli C."/>
            <person name="Schiex T."/>
            <person name="Segurens B."/>
            <person name="Severin A.J."/>
            <person name="Sherrier D.J."/>
            <person name="Shi R."/>
            <person name="Sims S."/>
            <person name="Singer S.R."/>
            <person name="Sinharoy S."/>
            <person name="Sterck L."/>
            <person name="Viollet A."/>
            <person name="Wang B.B."/>
            <person name="Wang K."/>
            <person name="Wang M."/>
            <person name="Wang X."/>
            <person name="Warfsmann J."/>
            <person name="Weissenbach J."/>
            <person name="White D.D."/>
            <person name="White J.D."/>
            <person name="Wiley G.B."/>
            <person name="Wincker P."/>
            <person name="Xing Y."/>
            <person name="Yang L."/>
            <person name="Yao Z."/>
            <person name="Ying F."/>
            <person name="Zhai J."/>
            <person name="Zhou L."/>
            <person name="Zuber A."/>
            <person name="Denarie J."/>
            <person name="Dixon R.A."/>
            <person name="May G.D."/>
            <person name="Schwartz D.C."/>
            <person name="Rogers J."/>
            <person name="Quetier F."/>
            <person name="Town C.D."/>
            <person name="Roe B.A."/>
        </authorList>
    </citation>
    <scope>NUCLEOTIDE SEQUENCE [LARGE SCALE GENOMIC DNA]</scope>
    <source>
        <strain evidence="8">A17</strain>
        <strain evidence="9 10">cv. Jemalong A17</strain>
    </source>
</reference>
<keyword evidence="10" id="KW-1185">Reference proteome</keyword>
<dbReference type="InterPro" id="IPR020946">
    <property type="entry name" value="Flavin_mOase-like"/>
</dbReference>
<dbReference type="InterPro" id="IPR036188">
    <property type="entry name" value="FAD/NAD-bd_sf"/>
</dbReference>
<keyword evidence="4 7" id="KW-0274">FAD</keyword>
<dbReference type="Proteomes" id="UP000002051">
    <property type="component" value="Chromosome 2"/>
</dbReference>
<evidence type="ECO:0000256" key="3">
    <source>
        <dbReference type="ARBA" id="ARBA00022630"/>
    </source>
</evidence>
<dbReference type="PANTHER" id="PTHR23023">
    <property type="entry name" value="DIMETHYLANILINE MONOOXYGENASE"/>
    <property type="match status" value="1"/>
</dbReference>
<accession>A0A0C3UYU8</accession>
<dbReference type="Gene3D" id="3.50.50.60">
    <property type="entry name" value="FAD/NAD(P)-binding domain"/>
    <property type="match status" value="2"/>
</dbReference>
<proteinExistence type="inferred from homology"/>
<gene>
    <name evidence="8" type="ordered locus">MTR_2g020630</name>
</gene>
<dbReference type="STRING" id="3880.G7IFL2"/>
<dbReference type="EnsemblPlants" id="AES64287">
    <property type="protein sequence ID" value="AES64287"/>
    <property type="gene ID" value="MTR_2g020630"/>
</dbReference>
<dbReference type="EMBL" id="CM001218">
    <property type="protein sequence ID" value="AES64287.2"/>
    <property type="molecule type" value="Genomic_DNA"/>
</dbReference>
<dbReference type="HOGENOM" id="CLU_006909_9_3_1"/>
<dbReference type="GO" id="GO:0050661">
    <property type="term" value="F:NADP binding"/>
    <property type="evidence" value="ECO:0007669"/>
    <property type="project" value="InterPro"/>
</dbReference>
<dbReference type="SUPFAM" id="SSF51905">
    <property type="entry name" value="FAD/NAD(P)-binding domain"/>
    <property type="match status" value="2"/>
</dbReference>
<dbReference type="eggNOG" id="KOG1399">
    <property type="taxonomic scope" value="Eukaryota"/>
</dbReference>
<evidence type="ECO:0000256" key="1">
    <source>
        <dbReference type="ARBA" id="ARBA00001974"/>
    </source>
</evidence>
<keyword evidence="3 7" id="KW-0285">Flavoprotein</keyword>
<evidence type="ECO:0000256" key="6">
    <source>
        <dbReference type="ARBA" id="ARBA00023002"/>
    </source>
</evidence>
<dbReference type="FunFam" id="3.50.50.60:FF:000167">
    <property type="entry name" value="Flavin-containing monooxygenase"/>
    <property type="match status" value="1"/>
</dbReference>
<dbReference type="EC" id="1.-.-.-" evidence="7"/>
<accession>G7IFL2</accession>
<dbReference type="PaxDb" id="3880-AES64287"/>
<dbReference type="AlphaFoldDB" id="G7IFL2"/>
<organism evidence="8 10">
    <name type="scientific">Medicago truncatula</name>
    <name type="common">Barrel medic</name>
    <name type="synonym">Medicago tribuloides</name>
    <dbReference type="NCBI Taxonomy" id="3880"/>
    <lineage>
        <taxon>Eukaryota</taxon>
        <taxon>Viridiplantae</taxon>
        <taxon>Streptophyta</taxon>
        <taxon>Embryophyta</taxon>
        <taxon>Tracheophyta</taxon>
        <taxon>Spermatophyta</taxon>
        <taxon>Magnoliopsida</taxon>
        <taxon>eudicotyledons</taxon>
        <taxon>Gunneridae</taxon>
        <taxon>Pentapetalae</taxon>
        <taxon>rosids</taxon>
        <taxon>fabids</taxon>
        <taxon>Fabales</taxon>
        <taxon>Fabaceae</taxon>
        <taxon>Papilionoideae</taxon>
        <taxon>50 kb inversion clade</taxon>
        <taxon>NPAAA clade</taxon>
        <taxon>Hologalegina</taxon>
        <taxon>IRL clade</taxon>
        <taxon>Trifolieae</taxon>
        <taxon>Medicago</taxon>
    </lineage>
</organism>
<reference evidence="8 10" key="2">
    <citation type="journal article" date="2014" name="BMC Genomics">
        <title>An improved genome release (version Mt4.0) for the model legume Medicago truncatula.</title>
        <authorList>
            <person name="Tang H."/>
            <person name="Krishnakumar V."/>
            <person name="Bidwell S."/>
            <person name="Rosen B."/>
            <person name="Chan A."/>
            <person name="Zhou S."/>
            <person name="Gentzbittel L."/>
            <person name="Childs K.L."/>
            <person name="Yandell M."/>
            <person name="Gundlach H."/>
            <person name="Mayer K.F."/>
            <person name="Schwartz D.C."/>
            <person name="Town C.D."/>
        </authorList>
    </citation>
    <scope>GENOME REANNOTATION</scope>
    <source>
        <strain evidence="9 10">cv. Jemalong A17</strain>
    </source>
</reference>
<dbReference type="GO" id="GO:0050660">
    <property type="term" value="F:flavin adenine dinucleotide binding"/>
    <property type="evidence" value="ECO:0007669"/>
    <property type="project" value="InterPro"/>
</dbReference>
<dbReference type="GO" id="GO:0004499">
    <property type="term" value="F:N,N-dimethylaniline monooxygenase activity"/>
    <property type="evidence" value="ECO:0007669"/>
    <property type="project" value="InterPro"/>
</dbReference>
<evidence type="ECO:0000256" key="2">
    <source>
        <dbReference type="ARBA" id="ARBA00009183"/>
    </source>
</evidence>
<evidence type="ECO:0000256" key="7">
    <source>
        <dbReference type="RuleBase" id="RU361177"/>
    </source>
</evidence>